<evidence type="ECO:0000259" key="3">
    <source>
        <dbReference type="Pfam" id="PF04471"/>
    </source>
</evidence>
<dbReference type="Pfam" id="PF04471">
    <property type="entry name" value="Mrr_cat"/>
    <property type="match status" value="1"/>
</dbReference>
<dbReference type="SUPFAM" id="SSF52980">
    <property type="entry name" value="Restriction endonuclease-like"/>
    <property type="match status" value="1"/>
</dbReference>
<evidence type="ECO:0000256" key="2">
    <source>
        <dbReference type="SAM" id="MobiDB-lite"/>
    </source>
</evidence>
<feature type="region of interest" description="Disordered" evidence="2">
    <location>
        <begin position="254"/>
        <end position="283"/>
    </location>
</feature>
<dbReference type="InterPro" id="IPR011856">
    <property type="entry name" value="tRNA_endonuc-like_dom_sf"/>
</dbReference>
<accession>A0A7J3XZ70</accession>
<keyword evidence="1" id="KW-0175">Coiled coil</keyword>
<name>A0A7J3XZ70_9CREN</name>
<dbReference type="GO" id="GO:0003677">
    <property type="term" value="F:DNA binding"/>
    <property type="evidence" value="ECO:0007669"/>
    <property type="project" value="InterPro"/>
</dbReference>
<dbReference type="GO" id="GO:0009307">
    <property type="term" value="P:DNA restriction-modification system"/>
    <property type="evidence" value="ECO:0007669"/>
    <property type="project" value="InterPro"/>
</dbReference>
<dbReference type="PANTHER" id="PTHR34314">
    <property type="entry name" value="CRENARCHAEAL PROTEIN, PUTATIVE-RELATED"/>
    <property type="match status" value="1"/>
</dbReference>
<evidence type="ECO:0000313" key="4">
    <source>
        <dbReference type="EMBL" id="HHP67759.1"/>
    </source>
</evidence>
<sequence>MGSGLSAKRKWLSSERIALSVLEEQGFKVLETNKKIVLNGVEVGEVDAIVQDADGSVYAVEIKAGRLDVSGVRQAYVNAMLANAKPLVVAKGFSDDSARELAERLGVRVILLSDVFLVESEELYSMMREVVEEALADYLEVLYGYSTRIEGRDLEVLKAVSSSTDIAEAAGKLGLEPGELASRLNELKRRGVIPRWATRYTTVRRVAQVIVEKQTLTGLIEEARRLEETLRRLRDEVKELRDAVANLAGTLRKLPKHAETAGEGSGGSGGTGDATGAQTKNGG</sequence>
<protein>
    <submittedName>
        <fullName evidence="4">Recombinase RecB</fullName>
    </submittedName>
</protein>
<feature type="coiled-coil region" evidence="1">
    <location>
        <begin position="216"/>
        <end position="250"/>
    </location>
</feature>
<gene>
    <name evidence="4" type="ORF">ENM60_03065</name>
</gene>
<evidence type="ECO:0000256" key="1">
    <source>
        <dbReference type="SAM" id="Coils"/>
    </source>
</evidence>
<feature type="compositionally biased region" description="Gly residues" evidence="2">
    <location>
        <begin position="263"/>
        <end position="273"/>
    </location>
</feature>
<proteinExistence type="predicted"/>
<dbReference type="GO" id="GO:0004519">
    <property type="term" value="F:endonuclease activity"/>
    <property type="evidence" value="ECO:0007669"/>
    <property type="project" value="InterPro"/>
</dbReference>
<dbReference type="EMBL" id="DRYK01000040">
    <property type="protein sequence ID" value="HHP67759.1"/>
    <property type="molecule type" value="Genomic_DNA"/>
</dbReference>
<organism evidence="4">
    <name type="scientific">Thermogladius calderae</name>
    <dbReference type="NCBI Taxonomy" id="1200300"/>
    <lineage>
        <taxon>Archaea</taxon>
        <taxon>Thermoproteota</taxon>
        <taxon>Thermoprotei</taxon>
        <taxon>Desulfurococcales</taxon>
        <taxon>Desulfurococcaceae</taxon>
        <taxon>Thermogladius</taxon>
    </lineage>
</organism>
<comment type="caution">
    <text evidence="4">The sequence shown here is derived from an EMBL/GenBank/DDBJ whole genome shotgun (WGS) entry which is preliminary data.</text>
</comment>
<dbReference type="InterPro" id="IPR007560">
    <property type="entry name" value="Restrct_endonuc_IV_Mrr"/>
</dbReference>
<feature type="domain" description="Restriction endonuclease type IV Mrr" evidence="3">
    <location>
        <begin position="11"/>
        <end position="117"/>
    </location>
</feature>
<dbReference type="Gene3D" id="3.40.1350.10">
    <property type="match status" value="1"/>
</dbReference>
<reference evidence="4" key="1">
    <citation type="journal article" date="2020" name="mSystems">
        <title>Genome- and Community-Level Interaction Insights into Carbon Utilization and Element Cycling Functions of Hydrothermarchaeota in Hydrothermal Sediment.</title>
        <authorList>
            <person name="Zhou Z."/>
            <person name="Liu Y."/>
            <person name="Xu W."/>
            <person name="Pan J."/>
            <person name="Luo Z.H."/>
            <person name="Li M."/>
        </authorList>
    </citation>
    <scope>NUCLEOTIDE SEQUENCE [LARGE SCALE GENOMIC DNA]</scope>
    <source>
        <strain evidence="4">SpSt-110</strain>
    </source>
</reference>
<dbReference type="PANTHER" id="PTHR34314:SF6">
    <property type="entry name" value="DUF3782 DOMAIN-CONTAINING PROTEIN"/>
    <property type="match status" value="1"/>
</dbReference>
<dbReference type="AlphaFoldDB" id="A0A7J3XZ70"/>
<dbReference type="InterPro" id="IPR011335">
    <property type="entry name" value="Restrct_endonuc-II-like"/>
</dbReference>